<evidence type="ECO:0000313" key="8">
    <source>
        <dbReference type="Proteomes" id="UP001151518"/>
    </source>
</evidence>
<organism evidence="7 8">
    <name type="scientific">Coemansia spiralis</name>
    <dbReference type="NCBI Taxonomy" id="417178"/>
    <lineage>
        <taxon>Eukaryota</taxon>
        <taxon>Fungi</taxon>
        <taxon>Fungi incertae sedis</taxon>
        <taxon>Zoopagomycota</taxon>
        <taxon>Kickxellomycotina</taxon>
        <taxon>Kickxellomycetes</taxon>
        <taxon>Kickxellales</taxon>
        <taxon>Kickxellaceae</taxon>
        <taxon>Coemansia</taxon>
    </lineage>
</organism>
<dbReference type="PANTHER" id="PTHR10783:SF46">
    <property type="entry name" value="PROTEIN ERD1 HOMOLOG 2"/>
    <property type="match status" value="1"/>
</dbReference>
<dbReference type="GO" id="GO:0005737">
    <property type="term" value="C:cytoplasm"/>
    <property type="evidence" value="ECO:0007669"/>
    <property type="project" value="TreeGrafter"/>
</dbReference>
<feature type="transmembrane region" description="Helical" evidence="5">
    <location>
        <begin position="65"/>
        <end position="84"/>
    </location>
</feature>
<dbReference type="Proteomes" id="UP001151518">
    <property type="component" value="Unassembled WGS sequence"/>
</dbReference>
<dbReference type="InterPro" id="IPR004342">
    <property type="entry name" value="EXS_C"/>
</dbReference>
<dbReference type="PANTHER" id="PTHR10783">
    <property type="entry name" value="XENOTROPIC AND POLYTROPIC RETROVIRUS RECEPTOR 1-RELATED"/>
    <property type="match status" value="1"/>
</dbReference>
<sequence>MYFPLTFQVLFLALLAALGWTTNLLLLARAGINVRPILQLAELPTAVYSDDSSASDSMHQKVFRLVRAVGCVVAVGWLVCVLLPTPKAQICATILTYLAICCILVMPHKALCRSVRRQFVGSLVRIINPSLADPVFLSDVVMADILTSCARMFADLYLVLCQFSIVFRPWAFNNIDTGDSGISTLATAVRAERERSLCGDAGIIGVLLVAAPYAFRLRQCINEYLNAAPGSSEAKRHLANAVKYASSFPVICLSAAQKKTVVDGIMETKYSDWMLQVVFGMWLAAVTFNSLYSFYWDIAFDWDLVHTTDGWKIADLIAPVQNSNSVVSADDPDAFTKPNRNDDKAYELHVLSPADALAQIENSPSTKTTSGSCFPPFLRPKLCFSSPLLYYIAMAIDFLLRVAWTMKLSSHIQIDMLAYGGFWLNAIEIYRRWQWTFLRIEKEAAASSGY</sequence>
<evidence type="ECO:0000313" key="7">
    <source>
        <dbReference type="EMBL" id="KAJ2679617.1"/>
    </source>
</evidence>
<dbReference type="PROSITE" id="PS51380">
    <property type="entry name" value="EXS"/>
    <property type="match status" value="1"/>
</dbReference>
<evidence type="ECO:0000256" key="4">
    <source>
        <dbReference type="ARBA" id="ARBA00023136"/>
    </source>
</evidence>
<accession>A0A9W8L0D9</accession>
<protein>
    <submittedName>
        <fullName evidence="7">Protein-ER retention protein</fullName>
    </submittedName>
</protein>
<gene>
    <name evidence="7" type="primary">ERD1</name>
    <name evidence="7" type="ORF">GGI25_001307</name>
</gene>
<dbReference type="EMBL" id="JANBTW010000010">
    <property type="protein sequence ID" value="KAJ2679617.1"/>
    <property type="molecule type" value="Genomic_DNA"/>
</dbReference>
<proteinExistence type="predicted"/>
<reference evidence="7" key="1">
    <citation type="submission" date="2022-07" db="EMBL/GenBank/DDBJ databases">
        <title>Phylogenomic reconstructions and comparative analyses of Kickxellomycotina fungi.</title>
        <authorList>
            <person name="Reynolds N.K."/>
            <person name="Stajich J.E."/>
            <person name="Barry K."/>
            <person name="Grigoriev I.V."/>
            <person name="Crous P."/>
            <person name="Smith M.E."/>
        </authorList>
    </citation>
    <scope>NUCLEOTIDE SEQUENCE</scope>
    <source>
        <strain evidence="7">NRRL 3115</strain>
    </source>
</reference>
<evidence type="ECO:0000256" key="5">
    <source>
        <dbReference type="SAM" id="Phobius"/>
    </source>
</evidence>
<keyword evidence="4 5" id="KW-0472">Membrane</keyword>
<comment type="caution">
    <text evidence="7">The sequence shown here is derived from an EMBL/GenBank/DDBJ whole genome shotgun (WGS) entry which is preliminary data.</text>
</comment>
<evidence type="ECO:0000259" key="6">
    <source>
        <dbReference type="PROSITE" id="PS51380"/>
    </source>
</evidence>
<feature type="transmembrane region" description="Helical" evidence="5">
    <location>
        <begin position="90"/>
        <end position="107"/>
    </location>
</feature>
<dbReference type="AlphaFoldDB" id="A0A9W8L0D9"/>
<feature type="transmembrane region" description="Helical" evidence="5">
    <location>
        <begin position="388"/>
        <end position="406"/>
    </location>
</feature>
<dbReference type="GO" id="GO:0016020">
    <property type="term" value="C:membrane"/>
    <property type="evidence" value="ECO:0007669"/>
    <property type="project" value="UniProtKB-SubCell"/>
</dbReference>
<evidence type="ECO:0000256" key="3">
    <source>
        <dbReference type="ARBA" id="ARBA00022989"/>
    </source>
</evidence>
<feature type="transmembrane region" description="Helical" evidence="5">
    <location>
        <begin position="6"/>
        <end position="28"/>
    </location>
</feature>
<feature type="domain" description="EXS" evidence="6">
    <location>
        <begin position="196"/>
        <end position="450"/>
    </location>
</feature>
<feature type="transmembrane region" description="Helical" evidence="5">
    <location>
        <begin position="273"/>
        <end position="295"/>
    </location>
</feature>
<evidence type="ECO:0000256" key="2">
    <source>
        <dbReference type="ARBA" id="ARBA00022692"/>
    </source>
</evidence>
<keyword evidence="3 5" id="KW-1133">Transmembrane helix</keyword>
<evidence type="ECO:0000256" key="1">
    <source>
        <dbReference type="ARBA" id="ARBA00004141"/>
    </source>
</evidence>
<dbReference type="Pfam" id="PF03124">
    <property type="entry name" value="EXS"/>
    <property type="match status" value="1"/>
</dbReference>
<comment type="subcellular location">
    <subcellularLocation>
        <location evidence="1">Membrane</location>
        <topology evidence="1">Multi-pass membrane protein</topology>
    </subcellularLocation>
</comment>
<name>A0A9W8L0D9_9FUNG</name>
<keyword evidence="2 5" id="KW-0812">Transmembrane</keyword>
<dbReference type="OrthoDB" id="2159384at2759"/>